<dbReference type="InterPro" id="IPR002575">
    <property type="entry name" value="Aminoglycoside_PTrfase"/>
</dbReference>
<sequence length="524" mass="59192">MTDTLHNLVNALQQPALFPHPVTRFAVIETHISIVLLTGAYAYKFKKPVNFGFLDFSTLARRKHFCEEELRLNRRLAPELYLEVMPVSTGPKLGGDGEVIEYAVRMREFEQASQFDRMLDAGQLAPAHIDALGLRIAKFHASATIAEPDSTYGTPLSIQTPVDENFDQILDCIRESQEQLQLRSLRSWTDETFRKQQSTLQARKDDGFIRECHGDLHLRNIALVNDAPVAFDCIEFNDNLRWIDIISEVAFMVMDLDHRGQAGLASRFLNVWLEQSGDYAGVSLLRYYLVYRAMVRAKVDCLRTHQADIDAATHGTIRKEYRAYLALAERYTRPPPPVLLLMHGLSGSGKTRVSQSLLENLSAIRVRSDIERKRLYGLATDTQTDSDIDQGIYDRTASERTYQHLESLTRTLLDAGYPVIVDATFLQQARLVSFIEQANTCSIRCFIIDCQAPESELRARIKARKHARQDASEADIDVLENQLSHYQPLEASIAGANVIVTHSDTLAISRLLETLRSLGVSVLQ</sequence>
<dbReference type="SUPFAM" id="SSF52540">
    <property type="entry name" value="P-loop containing nucleoside triphosphate hydrolases"/>
    <property type="match status" value="1"/>
</dbReference>
<name>A0A3B0YRN1_9ZZZZ</name>
<dbReference type="Gene3D" id="3.90.1200.10">
    <property type="match status" value="1"/>
</dbReference>
<accession>A0A3B0YRN1</accession>
<dbReference type="EMBL" id="UOFM01000449">
    <property type="protein sequence ID" value="VAW82111.1"/>
    <property type="molecule type" value="Genomic_DNA"/>
</dbReference>
<evidence type="ECO:0000259" key="1">
    <source>
        <dbReference type="Pfam" id="PF01636"/>
    </source>
</evidence>
<feature type="domain" description="Aminoglycoside phosphotransferase" evidence="1">
    <location>
        <begin position="64"/>
        <end position="283"/>
    </location>
</feature>
<dbReference type="Pfam" id="PF13671">
    <property type="entry name" value="AAA_33"/>
    <property type="match status" value="1"/>
</dbReference>
<dbReference type="PANTHER" id="PTHR43883">
    <property type="entry name" value="SLR0207 PROTEIN"/>
    <property type="match status" value="1"/>
</dbReference>
<organism evidence="2">
    <name type="scientific">hydrothermal vent metagenome</name>
    <dbReference type="NCBI Taxonomy" id="652676"/>
    <lineage>
        <taxon>unclassified sequences</taxon>
        <taxon>metagenomes</taxon>
        <taxon>ecological metagenomes</taxon>
    </lineage>
</organism>
<evidence type="ECO:0000313" key="2">
    <source>
        <dbReference type="EMBL" id="VAW82111.1"/>
    </source>
</evidence>
<dbReference type="InterPro" id="IPR011009">
    <property type="entry name" value="Kinase-like_dom_sf"/>
</dbReference>
<dbReference type="Pfam" id="PF01636">
    <property type="entry name" value="APH"/>
    <property type="match status" value="1"/>
</dbReference>
<dbReference type="InterPro" id="IPR027417">
    <property type="entry name" value="P-loop_NTPase"/>
</dbReference>
<dbReference type="Gene3D" id="3.40.50.300">
    <property type="entry name" value="P-loop containing nucleotide triphosphate hydrolases"/>
    <property type="match status" value="1"/>
</dbReference>
<dbReference type="PANTHER" id="PTHR43883:SF1">
    <property type="entry name" value="GLUCONOKINASE"/>
    <property type="match status" value="1"/>
</dbReference>
<dbReference type="AlphaFoldDB" id="A0A3B0YRN1"/>
<reference evidence="2" key="1">
    <citation type="submission" date="2018-06" db="EMBL/GenBank/DDBJ databases">
        <authorList>
            <person name="Zhirakovskaya E."/>
        </authorList>
    </citation>
    <scope>NUCLEOTIDE SEQUENCE</scope>
</reference>
<protein>
    <recommendedName>
        <fullName evidence="1">Aminoglycoside phosphotransferase domain-containing protein</fullName>
    </recommendedName>
</protein>
<proteinExistence type="predicted"/>
<gene>
    <name evidence="2" type="ORF">MNBD_GAMMA14-517</name>
</gene>
<dbReference type="SUPFAM" id="SSF56112">
    <property type="entry name" value="Protein kinase-like (PK-like)"/>
    <property type="match status" value="1"/>
</dbReference>
<dbReference type="InterPro" id="IPR052732">
    <property type="entry name" value="Cell-binding_unc_protein"/>
</dbReference>